<sequence length="105" mass="10921">SVTQSSFAAPCTPLAGGANSGFQPVAAGATSLPQFSFNITNATAPLWFFCAQTSPVSHCGSGMVFALNPTTAKNFSTFQVSIQCLYVGTTYTHSAAGDRQCYPLQ</sequence>
<accession>A0A0D2Q622</accession>
<organism evidence="1 2">
    <name type="scientific">Hypholoma sublateritium (strain FD-334 SS-4)</name>
    <dbReference type="NCBI Taxonomy" id="945553"/>
    <lineage>
        <taxon>Eukaryota</taxon>
        <taxon>Fungi</taxon>
        <taxon>Dikarya</taxon>
        <taxon>Basidiomycota</taxon>
        <taxon>Agaricomycotina</taxon>
        <taxon>Agaricomycetes</taxon>
        <taxon>Agaricomycetidae</taxon>
        <taxon>Agaricales</taxon>
        <taxon>Agaricineae</taxon>
        <taxon>Strophariaceae</taxon>
        <taxon>Hypholoma</taxon>
    </lineage>
</organism>
<dbReference type="AlphaFoldDB" id="A0A0D2Q622"/>
<evidence type="ECO:0000313" key="1">
    <source>
        <dbReference type="EMBL" id="KJA27040.1"/>
    </source>
</evidence>
<protein>
    <submittedName>
        <fullName evidence="1">Uncharacterized protein</fullName>
    </submittedName>
</protein>
<name>A0A0D2Q622_HYPSF</name>
<dbReference type="STRING" id="945553.A0A0D2Q622"/>
<dbReference type="InterPro" id="IPR008972">
    <property type="entry name" value="Cupredoxin"/>
</dbReference>
<keyword evidence="2" id="KW-1185">Reference proteome</keyword>
<gene>
    <name evidence="1" type="ORF">HYPSUDRAFT_131873</name>
</gene>
<evidence type="ECO:0000313" key="2">
    <source>
        <dbReference type="Proteomes" id="UP000054270"/>
    </source>
</evidence>
<dbReference type="EMBL" id="KN817525">
    <property type="protein sequence ID" value="KJA27040.1"/>
    <property type="molecule type" value="Genomic_DNA"/>
</dbReference>
<dbReference type="Gene3D" id="2.60.40.420">
    <property type="entry name" value="Cupredoxins - blue copper proteins"/>
    <property type="match status" value="1"/>
</dbReference>
<reference evidence="2" key="1">
    <citation type="submission" date="2014-04" db="EMBL/GenBank/DDBJ databases">
        <title>Evolutionary Origins and Diversification of the Mycorrhizal Mutualists.</title>
        <authorList>
            <consortium name="DOE Joint Genome Institute"/>
            <consortium name="Mycorrhizal Genomics Consortium"/>
            <person name="Kohler A."/>
            <person name="Kuo A."/>
            <person name="Nagy L.G."/>
            <person name="Floudas D."/>
            <person name="Copeland A."/>
            <person name="Barry K.W."/>
            <person name="Cichocki N."/>
            <person name="Veneault-Fourrey C."/>
            <person name="LaButti K."/>
            <person name="Lindquist E.A."/>
            <person name="Lipzen A."/>
            <person name="Lundell T."/>
            <person name="Morin E."/>
            <person name="Murat C."/>
            <person name="Riley R."/>
            <person name="Ohm R."/>
            <person name="Sun H."/>
            <person name="Tunlid A."/>
            <person name="Henrissat B."/>
            <person name="Grigoriev I.V."/>
            <person name="Hibbett D.S."/>
            <person name="Martin F."/>
        </authorList>
    </citation>
    <scope>NUCLEOTIDE SEQUENCE [LARGE SCALE GENOMIC DNA]</scope>
    <source>
        <strain evidence="2">FD-334 SS-4</strain>
    </source>
</reference>
<dbReference type="InterPro" id="IPR052953">
    <property type="entry name" value="Ser-rich/MCO-related"/>
</dbReference>
<dbReference type="OrthoDB" id="1921208at2759"/>
<proteinExistence type="predicted"/>
<dbReference type="SUPFAM" id="SSF49503">
    <property type="entry name" value="Cupredoxins"/>
    <property type="match status" value="1"/>
</dbReference>
<dbReference type="Proteomes" id="UP000054270">
    <property type="component" value="Unassembled WGS sequence"/>
</dbReference>
<feature type="non-terminal residue" evidence="1">
    <location>
        <position position="1"/>
    </location>
</feature>
<dbReference type="PANTHER" id="PTHR34883:SF15">
    <property type="entry name" value="EXTRACELLULAR SERINE-RICH PROTEIN"/>
    <property type="match status" value="1"/>
</dbReference>
<dbReference type="PANTHER" id="PTHR34883">
    <property type="entry name" value="SERINE-RICH PROTEIN, PUTATIVE-RELATED-RELATED"/>
    <property type="match status" value="1"/>
</dbReference>